<evidence type="ECO:0008006" key="5">
    <source>
        <dbReference type="Google" id="ProtNLM"/>
    </source>
</evidence>
<evidence type="ECO:0000313" key="3">
    <source>
        <dbReference type="EMBL" id="KHF44467.1"/>
    </source>
</evidence>
<name>A0A837DA13_9PSEU</name>
<feature type="region of interest" description="Disordered" evidence="1">
    <location>
        <begin position="93"/>
        <end position="113"/>
    </location>
</feature>
<dbReference type="Proteomes" id="UP000030848">
    <property type="component" value="Unassembled WGS sequence"/>
</dbReference>
<dbReference type="OrthoDB" id="3556183at2"/>
<dbReference type="EMBL" id="JRZE01000003">
    <property type="protein sequence ID" value="KHF44467.1"/>
    <property type="molecule type" value="Genomic_DNA"/>
</dbReference>
<dbReference type="Gene3D" id="2.60.40.2880">
    <property type="entry name" value="MmpS1-5, C-terminal soluble domain"/>
    <property type="match status" value="1"/>
</dbReference>
<evidence type="ECO:0000256" key="2">
    <source>
        <dbReference type="SAM" id="Phobius"/>
    </source>
</evidence>
<feature type="transmembrane region" description="Helical" evidence="2">
    <location>
        <begin position="65"/>
        <end position="88"/>
    </location>
</feature>
<gene>
    <name evidence="3" type="ORF">MINT15_13490</name>
</gene>
<organism evidence="3 4">
    <name type="scientific">Saccharomonospora viridis</name>
    <dbReference type="NCBI Taxonomy" id="1852"/>
    <lineage>
        <taxon>Bacteria</taxon>
        <taxon>Bacillati</taxon>
        <taxon>Actinomycetota</taxon>
        <taxon>Actinomycetes</taxon>
        <taxon>Pseudonocardiales</taxon>
        <taxon>Pseudonocardiaceae</taxon>
        <taxon>Saccharomonospora</taxon>
    </lineage>
</organism>
<keyword evidence="2" id="KW-0472">Membrane</keyword>
<evidence type="ECO:0000256" key="1">
    <source>
        <dbReference type="SAM" id="MobiDB-lite"/>
    </source>
</evidence>
<proteinExistence type="predicted"/>
<accession>A0A837DA13</accession>
<dbReference type="RefSeq" id="WP_015787985.1">
    <property type="nucleotide sequence ID" value="NZ_FOWS01000004.1"/>
</dbReference>
<keyword evidence="2" id="KW-1133">Transmembrane helix</keyword>
<evidence type="ECO:0000313" key="4">
    <source>
        <dbReference type="Proteomes" id="UP000030848"/>
    </source>
</evidence>
<protein>
    <recommendedName>
        <fullName evidence="5">MmpS family membrane protein</fullName>
    </recommendedName>
</protein>
<feature type="transmembrane region" description="Helical" evidence="2">
    <location>
        <begin position="12"/>
        <end position="30"/>
    </location>
</feature>
<sequence>MNRDITTAPRNGLGIAGIVLGLAGLVFAFISSAAAVAWPLVIIGLSFSLIGIVRPRRTRADKRLAVAGAALSATGLLACTVVSVAVGATGDKTQAGATQHRGPRAERANPPAVSQQHTAVFELTTFQAVDIRYGDIDDQRTITVGPAEQWRQEIGFEEGPRRLTLSATPTDGGDSGGFDGTITCSITVDGTTVVRRSSSFGVWCNASVDG</sequence>
<comment type="caution">
    <text evidence="3">The sequence shown here is derived from an EMBL/GenBank/DDBJ whole genome shotgun (WGS) entry which is preliminary data.</text>
</comment>
<keyword evidence="2" id="KW-0812">Transmembrane</keyword>
<reference evidence="3 4" key="1">
    <citation type="submission" date="2014-10" db="EMBL/GenBank/DDBJ databases">
        <title>Genome sequence of Micropolyspora internatus JCM3315.</title>
        <authorList>
            <person name="Shin S.-K."/>
            <person name="Yi H."/>
        </authorList>
    </citation>
    <scope>NUCLEOTIDE SEQUENCE [LARGE SCALE GENOMIC DNA]</scope>
    <source>
        <strain evidence="3 4">JCM 3315</strain>
    </source>
</reference>
<dbReference type="InterPro" id="IPR038468">
    <property type="entry name" value="MmpS_C"/>
</dbReference>
<feature type="transmembrane region" description="Helical" evidence="2">
    <location>
        <begin position="36"/>
        <end position="53"/>
    </location>
</feature>
<dbReference type="AlphaFoldDB" id="A0A837DA13"/>